<evidence type="ECO:0000256" key="5">
    <source>
        <dbReference type="ARBA" id="ARBA00023136"/>
    </source>
</evidence>
<dbReference type="Pfam" id="PF23487">
    <property type="entry name" value="Ig_TMEM132_6th"/>
    <property type="match status" value="1"/>
</dbReference>
<dbReference type="Pfam" id="PF23039">
    <property type="entry name" value="TMEM132_3rd"/>
    <property type="match status" value="1"/>
</dbReference>
<proteinExistence type="inferred from homology"/>
<dbReference type="InterPro" id="IPR031436">
    <property type="entry name" value="TMEM132_C"/>
</dbReference>
<evidence type="ECO:0000256" key="1">
    <source>
        <dbReference type="ARBA" id="ARBA00004479"/>
    </source>
</evidence>
<feature type="compositionally biased region" description="Basic and acidic residues" evidence="6">
    <location>
        <begin position="998"/>
        <end position="1013"/>
    </location>
</feature>
<evidence type="ECO:0000313" key="15">
    <source>
        <dbReference type="EMBL" id="CAH2321568.1"/>
    </source>
</evidence>
<comment type="similarity">
    <text evidence="2">Belongs to the TMEM132 family.</text>
</comment>
<dbReference type="InterPro" id="IPR055423">
    <property type="entry name" value="Ig_TMEM132_5th"/>
</dbReference>
<reference evidence="15" key="1">
    <citation type="submission" date="2022-03" db="EMBL/GenBank/DDBJ databases">
        <authorList>
            <person name="Alioto T."/>
            <person name="Alioto T."/>
            <person name="Gomez Garrido J."/>
        </authorList>
    </citation>
    <scope>NUCLEOTIDE SEQUENCE</scope>
</reference>
<feature type="domain" description="Transmembrane protein TMEM132 cohesin-like" evidence="11">
    <location>
        <begin position="217"/>
        <end position="361"/>
    </location>
</feature>
<feature type="compositionally biased region" description="Polar residues" evidence="6">
    <location>
        <begin position="917"/>
        <end position="928"/>
    </location>
</feature>
<dbReference type="Pfam" id="PF16070">
    <property type="entry name" value="Ig_TMEM132_4th"/>
    <property type="match status" value="1"/>
</dbReference>
<organism evidence="15 16">
    <name type="scientific">Pelobates cultripes</name>
    <name type="common">Western spadefoot toad</name>
    <dbReference type="NCBI Taxonomy" id="61616"/>
    <lineage>
        <taxon>Eukaryota</taxon>
        <taxon>Metazoa</taxon>
        <taxon>Chordata</taxon>
        <taxon>Craniata</taxon>
        <taxon>Vertebrata</taxon>
        <taxon>Euteleostomi</taxon>
        <taxon>Amphibia</taxon>
        <taxon>Batrachia</taxon>
        <taxon>Anura</taxon>
        <taxon>Pelobatoidea</taxon>
        <taxon>Pelobatidae</taxon>
        <taxon>Pelobates</taxon>
    </lineage>
</organism>
<evidence type="ECO:0000259" key="11">
    <source>
        <dbReference type="Pfam" id="PF23039"/>
    </source>
</evidence>
<evidence type="ECO:0000256" key="8">
    <source>
        <dbReference type="SAM" id="SignalP"/>
    </source>
</evidence>
<dbReference type="EMBL" id="OW240922">
    <property type="protein sequence ID" value="CAH2321568.1"/>
    <property type="molecule type" value="Genomic_DNA"/>
</dbReference>
<feature type="domain" description="Transmembrane protein TMEM132 fifth" evidence="13">
    <location>
        <begin position="463"/>
        <end position="597"/>
    </location>
</feature>
<dbReference type="InterPro" id="IPR055422">
    <property type="entry name" value="Ig_TMEM132_2nd"/>
</dbReference>
<evidence type="ECO:0000256" key="3">
    <source>
        <dbReference type="ARBA" id="ARBA00022692"/>
    </source>
</evidence>
<dbReference type="GO" id="GO:0016020">
    <property type="term" value="C:membrane"/>
    <property type="evidence" value="ECO:0007669"/>
    <property type="project" value="UniProtKB-SubCell"/>
</dbReference>
<evidence type="ECO:0000259" key="10">
    <source>
        <dbReference type="Pfam" id="PF16070"/>
    </source>
</evidence>
<protein>
    <submittedName>
        <fullName evidence="15">Transmembrane 132A isoform X2</fullName>
    </submittedName>
</protein>
<evidence type="ECO:0000256" key="4">
    <source>
        <dbReference type="ARBA" id="ARBA00022989"/>
    </source>
</evidence>
<dbReference type="InterPro" id="IPR026307">
    <property type="entry name" value="TMEM132"/>
</dbReference>
<feature type="transmembrane region" description="Helical" evidence="7">
    <location>
        <begin position="813"/>
        <end position="835"/>
    </location>
</feature>
<comment type="subcellular location">
    <subcellularLocation>
        <location evidence="1">Membrane</location>
        <topology evidence="1">Single-pass type I membrane protein</topology>
    </subcellularLocation>
</comment>
<feature type="domain" description="Transmembrane protein TMEM132 second Ig-like" evidence="12">
    <location>
        <begin position="106"/>
        <end position="177"/>
    </location>
</feature>
<keyword evidence="4 7" id="KW-1133">Transmembrane helix</keyword>
<feature type="domain" description="Transmembrane protein TMEM132 sixth" evidence="14">
    <location>
        <begin position="598"/>
        <end position="717"/>
    </location>
</feature>
<feature type="domain" description="Transmembrane protein TMEM132 C-terminal" evidence="9">
    <location>
        <begin position="802"/>
        <end position="859"/>
    </location>
</feature>
<dbReference type="InterPro" id="IPR055421">
    <property type="entry name" value="TMEM132_3rd"/>
</dbReference>
<keyword evidence="16" id="KW-1185">Reference proteome</keyword>
<dbReference type="PANTHER" id="PTHR13388">
    <property type="entry name" value="DETONATOR, ISOFORM E"/>
    <property type="match status" value="1"/>
</dbReference>
<dbReference type="EMBL" id="OW240922">
    <property type="protein sequence ID" value="CAH2321566.1"/>
    <property type="molecule type" value="Genomic_DNA"/>
</dbReference>
<evidence type="ECO:0000313" key="16">
    <source>
        <dbReference type="Proteomes" id="UP001295444"/>
    </source>
</evidence>
<dbReference type="InterPro" id="IPR031437">
    <property type="entry name" value="Ig_TMEM132_4th"/>
</dbReference>
<feature type="region of interest" description="Disordered" evidence="6">
    <location>
        <begin position="860"/>
        <end position="930"/>
    </location>
</feature>
<evidence type="ECO:0000256" key="6">
    <source>
        <dbReference type="SAM" id="MobiDB-lite"/>
    </source>
</evidence>
<evidence type="ECO:0000256" key="7">
    <source>
        <dbReference type="SAM" id="Phobius"/>
    </source>
</evidence>
<feature type="domain" description="Transmembrane protein family 132 fourth" evidence="10">
    <location>
        <begin position="363"/>
        <end position="460"/>
    </location>
</feature>
<feature type="signal peptide" evidence="8">
    <location>
        <begin position="1"/>
        <end position="18"/>
    </location>
</feature>
<accession>A0AAD1WTH1</accession>
<gene>
    <name evidence="15" type="ORF">PECUL_23A015934</name>
</gene>
<feature type="compositionally biased region" description="Polar residues" evidence="6">
    <location>
        <begin position="893"/>
        <end position="909"/>
    </location>
</feature>
<dbReference type="InterPro" id="IPR055424">
    <property type="entry name" value="Ig_TMEM132_6th"/>
</dbReference>
<dbReference type="Pfam" id="PF15706">
    <property type="entry name" value="TMEM132_C"/>
    <property type="match status" value="1"/>
</dbReference>
<evidence type="ECO:0000259" key="9">
    <source>
        <dbReference type="Pfam" id="PF15706"/>
    </source>
</evidence>
<dbReference type="Pfam" id="PF23486">
    <property type="entry name" value="Ig_TMEM132_5th"/>
    <property type="match status" value="1"/>
</dbReference>
<dbReference type="EMBL" id="OW240922">
    <property type="protein sequence ID" value="CAH2321567.1"/>
    <property type="molecule type" value="Genomic_DNA"/>
</dbReference>
<evidence type="ECO:0000256" key="2">
    <source>
        <dbReference type="ARBA" id="ARBA00006166"/>
    </source>
</evidence>
<sequence>MELLILLGILSITGAISGSPSIPSLPLSLEVKDVPQYFRLQRAVPIEETEKTISKCVMAQSHSETFLVTRLGSREPHVRASYQHLQDQVSVPWKVLGARVKGVQGELVGNEVSPSDPVARVLFHRSGADGPVRGSQNQCVTVQGTHSGLNVEGSCKIQIPLDVCVVELLFSPSWFTLTSLPLNVTLNYSVSEDCEWTGEGSEVKGSLRVLSVGTPKLQKLSVGDSVTVTLPDKTLLPGEVFTASISLRHNWTQPSFSLRVRCRAGLELLFARSAAPNIWAVKTEMQRGAKHHTVIGHVTHRGAAERRPPPVVALLDFLVGNVSAGSAVSRRITFQLDVPGSSAAAVGVRGSAEVLVSDRDLRAIIPLVKSHEILNTAPLTGISQKIPVRVLALEAGGSVLDVTKQAGCETPNAQIVQVSDGCDFLFVGGKETQGALGVKVEFWLERLRSSLSLSLWVPLLPLRVEVSDTNLQRLQGFGTLGAHQEEEGSDRRAADRRTFSCRTQYQRARVRFLAYFVAHSLDGSRQLNYLLGTDWLLDVSPLIRSQAVIRDSRIARLEEEGSVLIGQEPGVTSVEVRSPLSHSILGEQTILVSSETVSILELGSHLVWGISLSVNPYEIKHPGVFTVSCQSQNAAVVPKQESALSLWLVFSDMSISPITIYDPLELSLSVVSPEPSVLSVRRNLITGSTWSLPTLVYEGPGEAPWLRWSLLIPERCRDGEAPGLLSAGRMCVTFPSNATGHGAHSTSDIIQRDSDLHTRDNDFSSANNVIPGTSDIILRSDDTLLEDDESHPGADDIVTTPTRWGVPGLEEGLYGLLAIFSLLTLLFLVSCVAFIMRHRNKSPPDCPGNPEAPNWVWLEGPESDVPRTQGGGGGVREEEEESGQWEGMDRGPQSLTSTFHPVRNTQGSDASIGLQPDTRSFSTPTSHSRALLEAKRPEAVTFQTPQEGERKVVRMPDDPSVRSILVASEEDIMWVCKDMGMREPQEILSYMERIRGETPPLGERRREGPRGRGMDIVGASVRRLT</sequence>
<dbReference type="AlphaFoldDB" id="A0AAD1WTH1"/>
<keyword evidence="3 7" id="KW-0812">Transmembrane</keyword>
<feature type="chain" id="PRO_5042440602" evidence="8">
    <location>
        <begin position="19"/>
        <end position="1025"/>
    </location>
</feature>
<dbReference type="PANTHER" id="PTHR13388:SF9">
    <property type="entry name" value="TRANSMEMBRANE PROTEIN 132A"/>
    <property type="match status" value="1"/>
</dbReference>
<evidence type="ECO:0000259" key="12">
    <source>
        <dbReference type="Pfam" id="PF23481"/>
    </source>
</evidence>
<dbReference type="Pfam" id="PF23481">
    <property type="entry name" value="Ig_TMEM132_2nd"/>
    <property type="match status" value="1"/>
</dbReference>
<name>A0AAD1WTH1_PELCU</name>
<evidence type="ECO:0000259" key="13">
    <source>
        <dbReference type="Pfam" id="PF23486"/>
    </source>
</evidence>
<feature type="region of interest" description="Disordered" evidence="6">
    <location>
        <begin position="998"/>
        <end position="1025"/>
    </location>
</feature>
<keyword evidence="8" id="KW-0732">Signal</keyword>
<dbReference type="Proteomes" id="UP001295444">
    <property type="component" value="Chromosome 11"/>
</dbReference>
<evidence type="ECO:0000259" key="14">
    <source>
        <dbReference type="Pfam" id="PF23487"/>
    </source>
</evidence>
<dbReference type="EMBL" id="OW240922">
    <property type="protein sequence ID" value="CAH2321570.1"/>
    <property type="molecule type" value="Genomic_DNA"/>
</dbReference>
<keyword evidence="5 7" id="KW-0472">Membrane</keyword>